<dbReference type="InterPro" id="IPR029063">
    <property type="entry name" value="SAM-dependent_MTases_sf"/>
</dbReference>
<sequence>MDRMAYAGMAAIEDRHWWFVARRQIIAALIDRMHLPGNARILEAGCGTGGNLGMLARYGQLEAFEFDDDARALSAAKGVCPVDFGALPDRVDVSGAPYDLIAMLDVLEHVDQDVASLETLAGMLADDGRLLLTVPAVPALWSSHDELHHHKRRYTRDGLAEVCSSAGLEVETISYFNSLLFPLALAQRIAAKVTGSRQPIDALPSAPVNAALQTIFAAERHMLGRMGFPIGLSLYAVARRRA</sequence>
<name>A0A6M4AY41_9SPHN</name>
<dbReference type="SUPFAM" id="SSF53335">
    <property type="entry name" value="S-adenosyl-L-methionine-dependent methyltransferases"/>
    <property type="match status" value="1"/>
</dbReference>
<keyword evidence="2" id="KW-1185">Reference proteome</keyword>
<dbReference type="CDD" id="cd02440">
    <property type="entry name" value="AdoMet_MTases"/>
    <property type="match status" value="1"/>
</dbReference>
<dbReference type="Pfam" id="PF13489">
    <property type="entry name" value="Methyltransf_23"/>
    <property type="match status" value="1"/>
</dbReference>
<accession>A0A6M4AY41</accession>
<keyword evidence="1" id="KW-0808">Transferase</keyword>
<dbReference type="Proteomes" id="UP000503018">
    <property type="component" value="Chromosome"/>
</dbReference>
<gene>
    <name evidence="1" type="ORF">GV829_13235</name>
</gene>
<dbReference type="Gene3D" id="3.40.50.150">
    <property type="entry name" value="Vaccinia Virus protein VP39"/>
    <property type="match status" value="1"/>
</dbReference>
<organism evidence="1 2">
    <name type="scientific">Sphingomonas lacunae</name>
    <dbReference type="NCBI Taxonomy" id="2698828"/>
    <lineage>
        <taxon>Bacteria</taxon>
        <taxon>Pseudomonadati</taxon>
        <taxon>Pseudomonadota</taxon>
        <taxon>Alphaproteobacteria</taxon>
        <taxon>Sphingomonadales</taxon>
        <taxon>Sphingomonadaceae</taxon>
        <taxon>Sphingomonas</taxon>
    </lineage>
</organism>
<dbReference type="GO" id="GO:0008168">
    <property type="term" value="F:methyltransferase activity"/>
    <property type="evidence" value="ECO:0007669"/>
    <property type="project" value="UniProtKB-KW"/>
</dbReference>
<reference evidence="1 2" key="1">
    <citation type="submission" date="2020-01" db="EMBL/GenBank/DDBJ databases">
        <title>Sphingomonas sp. strain CSW-10.</title>
        <authorList>
            <person name="Chen W.-M."/>
        </authorList>
    </citation>
    <scope>NUCLEOTIDE SEQUENCE [LARGE SCALE GENOMIC DNA]</scope>
    <source>
        <strain evidence="1 2">CSW-10</strain>
    </source>
</reference>
<dbReference type="AlphaFoldDB" id="A0A6M4AY41"/>
<keyword evidence="1" id="KW-0489">Methyltransferase</keyword>
<protein>
    <submittedName>
        <fullName evidence="1">Class I SAM-dependent methyltransferase</fullName>
    </submittedName>
</protein>
<dbReference type="PANTHER" id="PTHR43861">
    <property type="entry name" value="TRANS-ACONITATE 2-METHYLTRANSFERASE-RELATED"/>
    <property type="match status" value="1"/>
</dbReference>
<proteinExistence type="predicted"/>
<dbReference type="GO" id="GO:0032259">
    <property type="term" value="P:methylation"/>
    <property type="evidence" value="ECO:0007669"/>
    <property type="project" value="UniProtKB-KW"/>
</dbReference>
<dbReference type="EMBL" id="CP053015">
    <property type="protein sequence ID" value="QJQ33280.1"/>
    <property type="molecule type" value="Genomic_DNA"/>
</dbReference>
<evidence type="ECO:0000313" key="1">
    <source>
        <dbReference type="EMBL" id="QJQ33280.1"/>
    </source>
</evidence>
<dbReference type="KEGG" id="slan:GV829_13235"/>
<evidence type="ECO:0000313" key="2">
    <source>
        <dbReference type="Proteomes" id="UP000503018"/>
    </source>
</evidence>